<dbReference type="InParanoid" id="A0A2I3TL91"/>
<keyword evidence="3" id="KW-1185">Reference proteome</keyword>
<evidence type="ECO:0000313" key="2">
    <source>
        <dbReference type="Ensembl" id="ENSPTRP00000089688.1"/>
    </source>
</evidence>
<organism evidence="2 3">
    <name type="scientific">Pan troglodytes</name>
    <name type="common">Chimpanzee</name>
    <dbReference type="NCBI Taxonomy" id="9598"/>
    <lineage>
        <taxon>Eukaryota</taxon>
        <taxon>Metazoa</taxon>
        <taxon>Chordata</taxon>
        <taxon>Craniata</taxon>
        <taxon>Vertebrata</taxon>
        <taxon>Euteleostomi</taxon>
        <taxon>Mammalia</taxon>
        <taxon>Eutheria</taxon>
        <taxon>Euarchontoglires</taxon>
        <taxon>Primates</taxon>
        <taxon>Haplorrhini</taxon>
        <taxon>Catarrhini</taxon>
        <taxon>Hominidae</taxon>
        <taxon>Pan</taxon>
    </lineage>
</organism>
<protein>
    <submittedName>
        <fullName evidence="2">Uncharacterized protein</fullName>
    </submittedName>
</protein>
<dbReference type="Bgee" id="ENSPTRG00000044341">
    <property type="expression patterns" value="Expressed in thymus and 13 other cell types or tissues"/>
</dbReference>
<proteinExistence type="predicted"/>
<evidence type="ECO:0000313" key="3">
    <source>
        <dbReference type="Proteomes" id="UP000002277"/>
    </source>
</evidence>
<dbReference type="EMBL" id="AACZ04022872">
    <property type="status" value="NOT_ANNOTATED_CDS"/>
    <property type="molecule type" value="Genomic_DNA"/>
</dbReference>
<reference evidence="2" key="3">
    <citation type="submission" date="2025-09" db="UniProtKB">
        <authorList>
            <consortium name="Ensembl"/>
        </authorList>
    </citation>
    <scope>IDENTIFICATION</scope>
</reference>
<dbReference type="GeneTree" id="ENSGT01140000284276"/>
<dbReference type="Ensembl" id="ENSPTRT00000087104.1">
    <property type="protein sequence ID" value="ENSPTRP00000089688.1"/>
    <property type="gene ID" value="ENSPTRG00000044341.1"/>
</dbReference>
<reference evidence="2 3" key="1">
    <citation type="journal article" date="2005" name="Nature">
        <title>Initial sequence of the chimpanzee genome and comparison with the human genome.</title>
        <authorList>
            <consortium name="Chimpanzee sequencing and analysis consortium"/>
        </authorList>
    </citation>
    <scope>NUCLEOTIDE SEQUENCE [LARGE SCALE GENOMIC DNA]</scope>
</reference>
<dbReference type="Proteomes" id="UP000002277">
    <property type="component" value="Chromosome 6"/>
</dbReference>
<name>A0A2I3TL91_PANTR</name>
<dbReference type="AlphaFoldDB" id="A0A2I3TL91"/>
<accession>A0A2I3TL91</accession>
<feature type="compositionally biased region" description="Polar residues" evidence="1">
    <location>
        <begin position="39"/>
        <end position="52"/>
    </location>
</feature>
<sequence>MEHCSPAAPYMLTPPSSKPPPPGSGTGGKAFGGPVPTSALRTVNLGTPNQDA</sequence>
<feature type="region of interest" description="Disordered" evidence="1">
    <location>
        <begin position="1"/>
        <end position="52"/>
    </location>
</feature>
<evidence type="ECO:0000256" key="1">
    <source>
        <dbReference type="SAM" id="MobiDB-lite"/>
    </source>
</evidence>
<reference evidence="2" key="2">
    <citation type="submission" date="2025-08" db="UniProtKB">
        <authorList>
            <consortium name="Ensembl"/>
        </authorList>
    </citation>
    <scope>IDENTIFICATION</scope>
</reference>